<keyword evidence="3" id="KW-1185">Reference proteome</keyword>
<reference evidence="3" key="1">
    <citation type="submission" date="2018-12" db="EMBL/GenBank/DDBJ databases">
        <title>Genome sequence of Peanibacillus sp.</title>
        <authorList>
            <person name="Subramani G."/>
            <person name="Srinivasan S."/>
            <person name="Kim M.K."/>
        </authorList>
    </citation>
    <scope>NUCLEOTIDE SEQUENCE [LARGE SCALE GENOMIC DNA]</scope>
    <source>
        <strain evidence="3">18JY67-1</strain>
    </source>
</reference>
<protein>
    <submittedName>
        <fullName evidence="2">DUF3992 domain-containing protein</fullName>
    </submittedName>
</protein>
<proteinExistence type="predicted"/>
<organism evidence="2 3">
    <name type="scientific">Paenibacillus albus</name>
    <dbReference type="NCBI Taxonomy" id="2495582"/>
    <lineage>
        <taxon>Bacteria</taxon>
        <taxon>Bacillati</taxon>
        <taxon>Bacillota</taxon>
        <taxon>Bacilli</taxon>
        <taxon>Bacillales</taxon>
        <taxon>Paenibacillaceae</taxon>
        <taxon>Paenibacillus</taxon>
    </lineage>
</organism>
<accession>A0A3Q8X758</accession>
<dbReference type="KEGG" id="palb:EJC50_21715"/>
<evidence type="ECO:0000313" key="2">
    <source>
        <dbReference type="EMBL" id="AZN42006.1"/>
    </source>
</evidence>
<gene>
    <name evidence="2" type="ORF">EJC50_21715</name>
</gene>
<evidence type="ECO:0000313" key="3">
    <source>
        <dbReference type="Proteomes" id="UP000272528"/>
    </source>
</evidence>
<sequence length="113" mass="11927">MCDTSSALSCCSESVAVQDKVCINWQIEAAGTQTIYSDNLAQIIKGTGYVKLVTGTVGVTINFLLTGVVTPVQTIVVPPNGSTTFTVSRFNTINLVATGAVQGEFCITVRYTL</sequence>
<evidence type="ECO:0000259" key="1">
    <source>
        <dbReference type="Pfam" id="PF13157"/>
    </source>
</evidence>
<dbReference type="EMBL" id="CP034437">
    <property type="protein sequence ID" value="AZN42006.1"/>
    <property type="molecule type" value="Genomic_DNA"/>
</dbReference>
<dbReference type="Pfam" id="PF13157">
    <property type="entry name" value="Enas"/>
    <property type="match status" value="1"/>
</dbReference>
<dbReference type="InterPro" id="IPR025055">
    <property type="entry name" value="Ena_core"/>
</dbReference>
<name>A0A3Q8X758_9BACL</name>
<dbReference type="AlphaFoldDB" id="A0A3Q8X758"/>
<dbReference type="OrthoDB" id="2608125at2"/>
<dbReference type="Proteomes" id="UP000272528">
    <property type="component" value="Chromosome"/>
</dbReference>
<dbReference type="RefSeq" id="WP_126017709.1">
    <property type="nucleotide sequence ID" value="NZ_CP034437.1"/>
</dbReference>
<feature type="domain" description="Endospore appendages core" evidence="1">
    <location>
        <begin position="8"/>
        <end position="112"/>
    </location>
</feature>